<gene>
    <name evidence="3" type="ORF">PBV87_02310</name>
</gene>
<dbReference type="Pfam" id="PF13786">
    <property type="entry name" value="DUF4179"/>
    <property type="match status" value="1"/>
</dbReference>
<dbReference type="EMBL" id="JAQIFT010000011">
    <property type="protein sequence ID" value="MDA3730337.1"/>
    <property type="molecule type" value="Genomic_DNA"/>
</dbReference>
<feature type="transmembrane region" description="Helical" evidence="1">
    <location>
        <begin position="53"/>
        <end position="74"/>
    </location>
</feature>
<dbReference type="AlphaFoldDB" id="A0AA42IZ50"/>
<sequence length="323" mass="36208">MDKNIYDLINEIETDLESYEKVELTQLEEKRIMKKFRNGLTKGLHMNKQFKKYIGVAAAAVIVAGTISAVPVMATTNPTLYKIASFLGIEKNMEAYETIVGKEVTKDGITMKINEVIIDNDKLLVSVTTTSEENISENYRGPGGFVYINGEAVNGGARWRSELIDDYTGHSVITFPLKNIPEGEVSVKIELNTPLSGQQRSPHWVYEFKADGEALKQDTHRVTINQTYSLENGEQIRLLDYKGNLISQSIYYEASASFLTHDMEIIGADEKGNKVVFMGGDERAGKGEFVVKEEYRDIITNAKTITCNVYVEDEKVGETFVIE</sequence>
<evidence type="ECO:0000313" key="3">
    <source>
        <dbReference type="EMBL" id="MDA3730337.1"/>
    </source>
</evidence>
<organism evidence="3 4">
    <name type="scientific">Holtiella tumoricola</name>
    <dbReference type="NCBI Taxonomy" id="3018743"/>
    <lineage>
        <taxon>Bacteria</taxon>
        <taxon>Bacillati</taxon>
        <taxon>Bacillota</taxon>
        <taxon>Clostridia</taxon>
        <taxon>Lachnospirales</taxon>
        <taxon>Cellulosilyticaceae</taxon>
        <taxon>Holtiella</taxon>
    </lineage>
</organism>
<accession>A0AA42IZ50</accession>
<keyword evidence="1" id="KW-1133">Transmembrane helix</keyword>
<dbReference type="InterPro" id="IPR025436">
    <property type="entry name" value="DUF4179"/>
</dbReference>
<reference evidence="3" key="1">
    <citation type="journal article" date="2023" name="Int. J. Syst. Evol. Microbiol.">
        <title>&lt;i&gt;Holtiella tumoricola&lt;/i&gt; gen. nov. sp. nov., isolated from a human clinical sample.</title>
        <authorList>
            <person name="Allen-Vercoe E."/>
            <person name="Daigneault M.C."/>
            <person name="Vancuren S.J."/>
            <person name="Cochrane K."/>
            <person name="O'Neal L.L."/>
            <person name="Sankaranarayanan K."/>
            <person name="Lawson P.A."/>
        </authorList>
    </citation>
    <scope>NUCLEOTIDE SEQUENCE</scope>
    <source>
        <strain evidence="3">CC70A</strain>
    </source>
</reference>
<keyword evidence="4" id="KW-1185">Reference proteome</keyword>
<keyword evidence="1" id="KW-0472">Membrane</keyword>
<dbReference type="Gene3D" id="2.60.40.1630">
    <property type="entry name" value="bacillus anthracis domain"/>
    <property type="match status" value="1"/>
</dbReference>
<comment type="caution">
    <text evidence="3">The sequence shown here is derived from an EMBL/GenBank/DDBJ whole genome shotgun (WGS) entry which is preliminary data.</text>
</comment>
<name>A0AA42IZ50_9FIRM</name>
<proteinExistence type="predicted"/>
<dbReference type="RefSeq" id="WP_271010997.1">
    <property type="nucleotide sequence ID" value="NZ_JAQIFT010000011.1"/>
</dbReference>
<evidence type="ECO:0000259" key="2">
    <source>
        <dbReference type="Pfam" id="PF13786"/>
    </source>
</evidence>
<feature type="domain" description="DUF4179" evidence="2">
    <location>
        <begin position="48"/>
        <end position="129"/>
    </location>
</feature>
<keyword evidence="1" id="KW-0812">Transmembrane</keyword>
<dbReference type="Proteomes" id="UP001169242">
    <property type="component" value="Unassembled WGS sequence"/>
</dbReference>
<evidence type="ECO:0000256" key="1">
    <source>
        <dbReference type="SAM" id="Phobius"/>
    </source>
</evidence>
<protein>
    <submittedName>
        <fullName evidence="3">DUF4179 domain-containing protein</fullName>
    </submittedName>
</protein>
<evidence type="ECO:0000313" key="4">
    <source>
        <dbReference type="Proteomes" id="UP001169242"/>
    </source>
</evidence>